<reference evidence="11 12" key="1">
    <citation type="submission" date="2019-03" db="EMBL/GenBank/DDBJ databases">
        <authorList>
            <person name="Gaulin E."/>
            <person name="Dumas B."/>
        </authorList>
    </citation>
    <scope>NUCLEOTIDE SEQUENCE [LARGE SCALE GENOMIC DNA]</scope>
    <source>
        <strain evidence="11">CBS 568.67</strain>
    </source>
</reference>
<dbReference type="GO" id="GO:0005886">
    <property type="term" value="C:plasma membrane"/>
    <property type="evidence" value="ECO:0007669"/>
    <property type="project" value="UniProtKB-SubCell"/>
</dbReference>
<keyword evidence="5" id="KW-1003">Cell membrane</keyword>
<evidence type="ECO:0000256" key="8">
    <source>
        <dbReference type="ARBA" id="ARBA00023136"/>
    </source>
</evidence>
<keyword evidence="8 9" id="KW-0472">Membrane</keyword>
<evidence type="ECO:0000313" key="11">
    <source>
        <dbReference type="EMBL" id="VFT85659.1"/>
    </source>
</evidence>
<dbReference type="Pfam" id="PF06237">
    <property type="entry name" value="SLC52_ribofla_tr"/>
    <property type="match status" value="2"/>
</dbReference>
<dbReference type="InterPro" id="IPR009357">
    <property type="entry name" value="Riboflavin_transptr"/>
</dbReference>
<dbReference type="PANTHER" id="PTHR12929:SF21">
    <property type="match status" value="1"/>
</dbReference>
<comment type="catalytic activity">
    <reaction evidence="1">
        <text>riboflavin(in) = riboflavin(out)</text>
        <dbReference type="Rhea" id="RHEA:35015"/>
        <dbReference type="ChEBI" id="CHEBI:57986"/>
    </reaction>
</comment>
<evidence type="ECO:0000256" key="3">
    <source>
        <dbReference type="ARBA" id="ARBA00006366"/>
    </source>
</evidence>
<evidence type="ECO:0000313" key="10">
    <source>
        <dbReference type="EMBL" id="KAF0700719.1"/>
    </source>
</evidence>
<comment type="subcellular location">
    <subcellularLocation>
        <location evidence="2">Cell membrane</location>
        <topology evidence="2">Multi-pass membrane protein</topology>
    </subcellularLocation>
</comment>
<feature type="transmembrane region" description="Helical" evidence="9">
    <location>
        <begin position="375"/>
        <end position="394"/>
    </location>
</feature>
<feature type="transmembrane region" description="Helical" evidence="9">
    <location>
        <begin position="187"/>
        <end position="209"/>
    </location>
</feature>
<feature type="transmembrane region" description="Helical" evidence="9">
    <location>
        <begin position="455"/>
        <end position="477"/>
    </location>
</feature>
<evidence type="ECO:0000256" key="7">
    <source>
        <dbReference type="ARBA" id="ARBA00022989"/>
    </source>
</evidence>
<dbReference type="AlphaFoldDB" id="A0A485KL79"/>
<name>A0A485KL79_9STRA</name>
<dbReference type="OrthoDB" id="9995836at2759"/>
<feature type="transmembrane region" description="Helical" evidence="9">
    <location>
        <begin position="110"/>
        <end position="129"/>
    </location>
</feature>
<dbReference type="InterPro" id="IPR036259">
    <property type="entry name" value="MFS_trans_sf"/>
</dbReference>
<evidence type="ECO:0000256" key="6">
    <source>
        <dbReference type="ARBA" id="ARBA00022692"/>
    </source>
</evidence>
<evidence type="ECO:0000256" key="4">
    <source>
        <dbReference type="ARBA" id="ARBA00022448"/>
    </source>
</evidence>
<reference evidence="10" key="2">
    <citation type="submission" date="2019-06" db="EMBL/GenBank/DDBJ databases">
        <title>Genomics analysis of Aphanomyces spp. identifies a new class of oomycete effector associated with host adaptation.</title>
        <authorList>
            <person name="Gaulin E."/>
        </authorList>
    </citation>
    <scope>NUCLEOTIDE SEQUENCE</scope>
    <source>
        <strain evidence="10">CBS 578.67</strain>
    </source>
</reference>
<dbReference type="GO" id="GO:0032217">
    <property type="term" value="F:riboflavin transmembrane transporter activity"/>
    <property type="evidence" value="ECO:0007669"/>
    <property type="project" value="InterPro"/>
</dbReference>
<evidence type="ECO:0000256" key="9">
    <source>
        <dbReference type="SAM" id="Phobius"/>
    </source>
</evidence>
<keyword evidence="6 9" id="KW-0812">Transmembrane</keyword>
<sequence length="485" mass="53462">MTTSSYADTIDINVVHHVQDKPVSPPVSPTRAAKDPWKIAAVYAAFIVFGLGSWIMTNSVFIEIAALFQHVPEKSAISAYLIVALQAANIFPMLYMAFNGEQQLFSIRQAIWVLLALGVGTCVLLSLFWDRTSVFWGHEHSTGMSIDLVVSPHVDFLALLSLVFFGGAVSATTTVVYYPFVSSFPPVFTSALATGEGLSGVVAGVLGIIQDPGSATMNMSVSVFFISAGSVFAIAMVAFWFLTHSTTSREVQHSMYTEDPGEYDCKFTPPVKRVPSRARDHESVPLVSPGQKQLPIHHHHNFQSSTNRRDYVLRKLWKPLVCQVLLCAMSFGVVPSIMPFLGSKYINSAQVLKWSSVLSMACDPLARFLTSFYRWYNVSALCVATLVLGLAMTISSTASHPLFSTFEYGGVAPVVANCIFVFLFAYTQTMIYLTLKREVRFNESYAKTAYQWSGFLTQMGALAGTIVIFPLVTYTTWFQTSYGQL</sequence>
<proteinExistence type="inferred from homology"/>
<feature type="transmembrane region" description="Helical" evidence="9">
    <location>
        <begin position="414"/>
        <end position="435"/>
    </location>
</feature>
<dbReference type="EMBL" id="CAADRA010005135">
    <property type="protein sequence ID" value="VFT85659.1"/>
    <property type="molecule type" value="Genomic_DNA"/>
</dbReference>
<accession>A0A485KL79</accession>
<dbReference type="SUPFAM" id="SSF103473">
    <property type="entry name" value="MFS general substrate transporter"/>
    <property type="match status" value="1"/>
</dbReference>
<protein>
    <submittedName>
        <fullName evidence="11">Aste57867_8773 protein</fullName>
    </submittedName>
</protein>
<evidence type="ECO:0000313" key="12">
    <source>
        <dbReference type="Proteomes" id="UP000332933"/>
    </source>
</evidence>
<dbReference type="EMBL" id="VJMH01005114">
    <property type="protein sequence ID" value="KAF0700719.1"/>
    <property type="molecule type" value="Genomic_DNA"/>
</dbReference>
<keyword evidence="7 9" id="KW-1133">Transmembrane helix</keyword>
<feature type="transmembrane region" description="Helical" evidence="9">
    <location>
        <begin position="77"/>
        <end position="98"/>
    </location>
</feature>
<dbReference type="PANTHER" id="PTHR12929">
    <property type="entry name" value="SOLUTE CARRIER FAMILY 52"/>
    <property type="match status" value="1"/>
</dbReference>
<feature type="transmembrane region" description="Helical" evidence="9">
    <location>
        <begin position="39"/>
        <end position="57"/>
    </location>
</feature>
<feature type="transmembrane region" description="Helical" evidence="9">
    <location>
        <begin position="221"/>
        <end position="242"/>
    </location>
</feature>
<dbReference type="Proteomes" id="UP000332933">
    <property type="component" value="Unassembled WGS sequence"/>
</dbReference>
<comment type="similarity">
    <text evidence="3">Belongs to the riboflavin transporter family.</text>
</comment>
<organism evidence="11 12">
    <name type="scientific">Aphanomyces stellatus</name>
    <dbReference type="NCBI Taxonomy" id="120398"/>
    <lineage>
        <taxon>Eukaryota</taxon>
        <taxon>Sar</taxon>
        <taxon>Stramenopiles</taxon>
        <taxon>Oomycota</taxon>
        <taxon>Saprolegniomycetes</taxon>
        <taxon>Saprolegniales</taxon>
        <taxon>Verrucalvaceae</taxon>
        <taxon>Aphanomyces</taxon>
    </lineage>
</organism>
<keyword evidence="12" id="KW-1185">Reference proteome</keyword>
<gene>
    <name evidence="11" type="primary">Aste57867_8773</name>
    <name evidence="10" type="ORF">As57867_008739</name>
    <name evidence="11" type="ORF">ASTE57867_8773</name>
</gene>
<evidence type="ECO:0000256" key="5">
    <source>
        <dbReference type="ARBA" id="ARBA00022475"/>
    </source>
</evidence>
<feature type="transmembrane region" description="Helical" evidence="9">
    <location>
        <begin position="156"/>
        <end position="180"/>
    </location>
</feature>
<evidence type="ECO:0000256" key="2">
    <source>
        <dbReference type="ARBA" id="ARBA00004651"/>
    </source>
</evidence>
<keyword evidence="4" id="KW-0813">Transport</keyword>
<evidence type="ECO:0000256" key="1">
    <source>
        <dbReference type="ARBA" id="ARBA00000215"/>
    </source>
</evidence>